<dbReference type="PANTHER" id="PTHR24127">
    <property type="entry name" value="ANKYRIN REPEAT AND EF-HAND DOMAIN-CONTAINING PROTEIN 1"/>
    <property type="match status" value="1"/>
</dbReference>
<sequence length="264" mass="30214">MKWFLMIMLFVVYGCRRPAPGFDFDLFKGTAAEELASAVKNESKGRIKEILRISKISPDIQEPKYGHTLLMLAVVNNLDKSVQILLEAGADPNMRSADGEIDLTTPMLLACDNIFKRQICDLDVMKLLIDHKGNVNDSVPIQFLNADFVAKKTPLLEACKSDCLDLVKLLVENGADINSYDYKDGYGPFSEAIIYDNLHILKYLIIDKKAKIPKYCYVRQAHNESPRQELTVTDFLNEQKYKPNSDEYKLREEILDYLHKNNER</sequence>
<proteinExistence type="predicted"/>
<organism evidence="2 3">
    <name type="scientific">Sphingobacterium anhuiense</name>
    <dbReference type="NCBI Taxonomy" id="493780"/>
    <lineage>
        <taxon>Bacteria</taxon>
        <taxon>Pseudomonadati</taxon>
        <taxon>Bacteroidota</taxon>
        <taxon>Sphingobacteriia</taxon>
        <taxon>Sphingobacteriales</taxon>
        <taxon>Sphingobacteriaceae</taxon>
        <taxon>Sphingobacterium</taxon>
    </lineage>
</organism>
<comment type="caution">
    <text evidence="2">The sequence shown here is derived from an EMBL/GenBank/DDBJ whole genome shotgun (WGS) entry which is preliminary data.</text>
</comment>
<evidence type="ECO:0000313" key="2">
    <source>
        <dbReference type="EMBL" id="MFD2904452.1"/>
    </source>
</evidence>
<dbReference type="PANTHER" id="PTHR24127:SF1">
    <property type="entry name" value="ANKYRIN REPEAT AND EF-HAND DOMAIN-CONTAINING PROTEIN 1"/>
    <property type="match status" value="1"/>
</dbReference>
<dbReference type="Proteomes" id="UP001597509">
    <property type="component" value="Unassembled WGS sequence"/>
</dbReference>
<dbReference type="RefSeq" id="WP_380920443.1">
    <property type="nucleotide sequence ID" value="NZ_JBHUPE010000004.1"/>
</dbReference>
<keyword evidence="1" id="KW-0040">ANK repeat</keyword>
<dbReference type="PROSITE" id="PS50297">
    <property type="entry name" value="ANK_REP_REGION"/>
    <property type="match status" value="2"/>
</dbReference>
<protein>
    <submittedName>
        <fullName evidence="2">Ankyrin repeat domain-containing protein</fullName>
    </submittedName>
</protein>
<feature type="repeat" description="ANK" evidence="1">
    <location>
        <begin position="65"/>
        <end position="97"/>
    </location>
</feature>
<evidence type="ECO:0000256" key="1">
    <source>
        <dbReference type="PROSITE-ProRule" id="PRU00023"/>
    </source>
</evidence>
<accession>A0ABW5YVL5</accession>
<reference evidence="3" key="1">
    <citation type="journal article" date="2019" name="Int. J. Syst. Evol. Microbiol.">
        <title>The Global Catalogue of Microorganisms (GCM) 10K type strain sequencing project: providing services to taxonomists for standard genome sequencing and annotation.</title>
        <authorList>
            <consortium name="The Broad Institute Genomics Platform"/>
            <consortium name="The Broad Institute Genome Sequencing Center for Infectious Disease"/>
            <person name="Wu L."/>
            <person name="Ma J."/>
        </authorList>
    </citation>
    <scope>NUCLEOTIDE SEQUENCE [LARGE SCALE GENOMIC DNA]</scope>
    <source>
        <strain evidence="3">KCTC 22209</strain>
    </source>
</reference>
<dbReference type="InterPro" id="IPR052801">
    <property type="entry name" value="Ankyrin-EF-hand"/>
</dbReference>
<dbReference type="EMBL" id="JBHUPE010000004">
    <property type="protein sequence ID" value="MFD2904452.1"/>
    <property type="molecule type" value="Genomic_DNA"/>
</dbReference>
<dbReference type="SUPFAM" id="SSF48403">
    <property type="entry name" value="Ankyrin repeat"/>
    <property type="match status" value="1"/>
</dbReference>
<feature type="repeat" description="ANK" evidence="1">
    <location>
        <begin position="150"/>
        <end position="182"/>
    </location>
</feature>
<dbReference type="Pfam" id="PF12796">
    <property type="entry name" value="Ank_2"/>
    <property type="match status" value="1"/>
</dbReference>
<evidence type="ECO:0000313" key="3">
    <source>
        <dbReference type="Proteomes" id="UP001597509"/>
    </source>
</evidence>
<dbReference type="Pfam" id="PF00023">
    <property type="entry name" value="Ank"/>
    <property type="match status" value="1"/>
</dbReference>
<gene>
    <name evidence="2" type="ORF">ACFS6I_10985</name>
</gene>
<name>A0ABW5YVL5_9SPHI</name>
<dbReference type="Gene3D" id="1.25.40.20">
    <property type="entry name" value="Ankyrin repeat-containing domain"/>
    <property type="match status" value="1"/>
</dbReference>
<keyword evidence="3" id="KW-1185">Reference proteome</keyword>
<dbReference type="InterPro" id="IPR036770">
    <property type="entry name" value="Ankyrin_rpt-contain_sf"/>
</dbReference>
<dbReference type="SMART" id="SM00248">
    <property type="entry name" value="ANK"/>
    <property type="match status" value="4"/>
</dbReference>
<dbReference type="PROSITE" id="PS51257">
    <property type="entry name" value="PROKAR_LIPOPROTEIN"/>
    <property type="match status" value="1"/>
</dbReference>
<dbReference type="PROSITE" id="PS50088">
    <property type="entry name" value="ANK_REPEAT"/>
    <property type="match status" value="2"/>
</dbReference>
<dbReference type="InterPro" id="IPR002110">
    <property type="entry name" value="Ankyrin_rpt"/>
</dbReference>